<evidence type="ECO:0000256" key="6">
    <source>
        <dbReference type="SAM" id="MobiDB-lite"/>
    </source>
</evidence>
<evidence type="ECO:0000313" key="9">
    <source>
        <dbReference type="RefSeq" id="XP_011208646.2"/>
    </source>
</evidence>
<dbReference type="GO" id="GO:0000785">
    <property type="term" value="C:chromatin"/>
    <property type="evidence" value="ECO:0007669"/>
    <property type="project" value="TreeGrafter"/>
</dbReference>
<dbReference type="GO" id="GO:0003755">
    <property type="term" value="F:peptidyl-prolyl cis-trans isomerase activity"/>
    <property type="evidence" value="ECO:0007669"/>
    <property type="project" value="UniProtKB-KW"/>
</dbReference>
<reference evidence="9" key="2">
    <citation type="submission" date="2025-08" db="UniProtKB">
        <authorList>
            <consortium name="RefSeq"/>
        </authorList>
    </citation>
    <scope>IDENTIFICATION</scope>
    <source>
        <tissue evidence="9">Adult</tissue>
    </source>
</reference>
<comment type="similarity">
    <text evidence="4">Belongs to the FKBP-type PPIase family.</text>
</comment>
<dbReference type="GeneID" id="105229863"/>
<dbReference type="GO" id="GO:0005730">
    <property type="term" value="C:nucleolus"/>
    <property type="evidence" value="ECO:0007669"/>
    <property type="project" value="TreeGrafter"/>
</dbReference>
<evidence type="ECO:0000256" key="5">
    <source>
        <dbReference type="PROSITE-ProRule" id="PRU00277"/>
    </source>
</evidence>
<dbReference type="Proteomes" id="UP001652620">
    <property type="component" value="Chromosome 2"/>
</dbReference>
<name>A0A6I9VD86_BACDO</name>
<gene>
    <name evidence="9" type="primary">LOC105229863</name>
</gene>
<evidence type="ECO:0000256" key="2">
    <source>
        <dbReference type="ARBA" id="ARBA00023110"/>
    </source>
</evidence>
<reference evidence="8" key="1">
    <citation type="submission" date="2025-05" db="UniProtKB">
        <authorList>
            <consortium name="RefSeq"/>
        </authorList>
    </citation>
    <scope>NUCLEOTIDE SEQUENCE [LARGE SCALE GENOMIC DNA]</scope>
</reference>
<dbReference type="RefSeq" id="XP_011208646.2">
    <property type="nucleotide sequence ID" value="XM_011210344.4"/>
</dbReference>
<dbReference type="OrthoDB" id="1902587at2759"/>
<dbReference type="InterPro" id="IPR046357">
    <property type="entry name" value="PPIase_dom_sf"/>
</dbReference>
<dbReference type="SUPFAM" id="SSF54534">
    <property type="entry name" value="FKBP-like"/>
    <property type="match status" value="1"/>
</dbReference>
<sequence>MFWGLNLKPNRKYTQKTSKPFHISLAALDTDSSSDEGANQIFINHDNQKFLICTLRKGNCEQVMLDLNFGEGDEICFQSIGNGNVSLTGYLIDKFNFMDDEDDDDEEEEEEENDIQDLRQALMKKANAKKGKKAAVQEEDDDDEDEEDSDFNGEGLDEVEEDDDDEDEEDDEDDDEDDDDDDDEEGEEDEESEDEEVQQPKAKQPKLDKPQKQQNGVAKENQAAADKKGKKDKKANKTEQQKQPQQKAGGERVITGGVKIEDIRVGNGPEAKSGKRAQVYYEGRLKSNNKVFDSLKTGAGFKFGLGRGEVIKGWDVGVAGMKVGGKRRITCPPHMAYGARGSPPTIPPNSTLVFEVELKGVN</sequence>
<proteinExistence type="inferred from homology"/>
<keyword evidence="8" id="KW-1185">Reference proteome</keyword>
<keyword evidence="2 4" id="KW-0697">Rotamase</keyword>
<evidence type="ECO:0000256" key="3">
    <source>
        <dbReference type="ARBA" id="ARBA00023235"/>
    </source>
</evidence>
<feature type="compositionally biased region" description="Acidic residues" evidence="6">
    <location>
        <begin position="137"/>
        <end position="197"/>
    </location>
</feature>
<evidence type="ECO:0000313" key="8">
    <source>
        <dbReference type="Proteomes" id="UP001652620"/>
    </source>
</evidence>
<protein>
    <recommendedName>
        <fullName evidence="4">FK506-binding protein</fullName>
        <ecNumber evidence="4">5.2.1.8</ecNumber>
    </recommendedName>
</protein>
<dbReference type="InterPro" id="IPR041232">
    <property type="entry name" value="NPL"/>
</dbReference>
<dbReference type="FunCoup" id="A0A6I9VD86">
    <property type="interactions" value="192"/>
</dbReference>
<evidence type="ECO:0000259" key="7">
    <source>
        <dbReference type="PROSITE" id="PS50059"/>
    </source>
</evidence>
<dbReference type="Pfam" id="PF17800">
    <property type="entry name" value="NPL"/>
    <property type="match status" value="1"/>
</dbReference>
<feature type="domain" description="PPIase FKBP-type" evidence="7">
    <location>
        <begin position="274"/>
        <end position="362"/>
    </location>
</feature>
<dbReference type="InterPro" id="IPR023566">
    <property type="entry name" value="PPIase_Fpr3/Fpr4-like"/>
</dbReference>
<comment type="catalytic activity">
    <reaction evidence="1 4 5">
        <text>[protein]-peptidylproline (omega=180) = [protein]-peptidylproline (omega=0)</text>
        <dbReference type="Rhea" id="RHEA:16237"/>
        <dbReference type="Rhea" id="RHEA-COMP:10747"/>
        <dbReference type="Rhea" id="RHEA-COMP:10748"/>
        <dbReference type="ChEBI" id="CHEBI:83833"/>
        <dbReference type="ChEBI" id="CHEBI:83834"/>
        <dbReference type="EC" id="5.2.1.8"/>
    </reaction>
</comment>
<dbReference type="Pfam" id="PF00254">
    <property type="entry name" value="FKBP_C"/>
    <property type="match status" value="1"/>
</dbReference>
<dbReference type="InParanoid" id="A0A6I9VD86"/>
<dbReference type="Gene3D" id="3.10.50.40">
    <property type="match status" value="1"/>
</dbReference>
<dbReference type="PANTHER" id="PTHR43811">
    <property type="entry name" value="FKBP-TYPE PEPTIDYL-PROLYL CIS-TRANS ISOMERASE FKPA"/>
    <property type="match status" value="1"/>
</dbReference>
<feature type="compositionally biased region" description="Basic and acidic residues" evidence="6">
    <location>
        <begin position="225"/>
        <end position="240"/>
    </location>
</feature>
<feature type="region of interest" description="Disordered" evidence="6">
    <location>
        <begin position="126"/>
        <end position="255"/>
    </location>
</feature>
<dbReference type="PANTHER" id="PTHR43811:SF19">
    <property type="entry name" value="39 KDA FK506-BINDING NUCLEAR PROTEIN"/>
    <property type="match status" value="1"/>
</dbReference>
<organism evidence="8 9">
    <name type="scientific">Bactrocera dorsalis</name>
    <name type="common">Oriental fruit fly</name>
    <name type="synonym">Dacus dorsalis</name>
    <dbReference type="NCBI Taxonomy" id="27457"/>
    <lineage>
        <taxon>Eukaryota</taxon>
        <taxon>Metazoa</taxon>
        <taxon>Ecdysozoa</taxon>
        <taxon>Arthropoda</taxon>
        <taxon>Hexapoda</taxon>
        <taxon>Insecta</taxon>
        <taxon>Pterygota</taxon>
        <taxon>Neoptera</taxon>
        <taxon>Endopterygota</taxon>
        <taxon>Diptera</taxon>
        <taxon>Brachycera</taxon>
        <taxon>Muscomorpha</taxon>
        <taxon>Tephritoidea</taxon>
        <taxon>Tephritidae</taxon>
        <taxon>Bactrocera</taxon>
        <taxon>Bactrocera</taxon>
    </lineage>
</organism>
<dbReference type="Gene3D" id="2.60.120.340">
    <property type="entry name" value="Nucleoplasmin core domain"/>
    <property type="match status" value="1"/>
</dbReference>
<accession>A0A6I9VD86</accession>
<dbReference type="KEGG" id="bdr:105229863"/>
<dbReference type="PIRSF" id="PIRSF001473">
    <property type="entry name" value="FK506-bp_FPR3"/>
    <property type="match status" value="1"/>
</dbReference>
<evidence type="ECO:0000256" key="4">
    <source>
        <dbReference type="PIRNR" id="PIRNR001473"/>
    </source>
</evidence>
<dbReference type="PROSITE" id="PS50059">
    <property type="entry name" value="FKBP_PPIASE"/>
    <property type="match status" value="1"/>
</dbReference>
<dbReference type="AlphaFoldDB" id="A0A6I9VD86"/>
<dbReference type="EC" id="5.2.1.8" evidence="4"/>
<dbReference type="InterPro" id="IPR001179">
    <property type="entry name" value="PPIase_FKBP_dom"/>
</dbReference>
<keyword evidence="3 4" id="KW-0413">Isomerase</keyword>
<evidence type="ECO:0000256" key="1">
    <source>
        <dbReference type="ARBA" id="ARBA00000971"/>
    </source>
</evidence>